<feature type="domain" description="PucR C-terminal helix-turn-helix" evidence="2">
    <location>
        <begin position="316"/>
        <end position="372"/>
    </location>
</feature>
<dbReference type="InterPro" id="IPR041522">
    <property type="entry name" value="CdaR_GGDEF"/>
</dbReference>
<dbReference type="PANTHER" id="PTHR33744:SF7">
    <property type="entry name" value="PUCR FAMILY TRANSCRIPTIONAL REGULATOR"/>
    <property type="match status" value="1"/>
</dbReference>
<name>A0A6J7G7R2_9ZZZZ</name>
<evidence type="ECO:0000259" key="2">
    <source>
        <dbReference type="Pfam" id="PF13556"/>
    </source>
</evidence>
<evidence type="ECO:0000256" key="1">
    <source>
        <dbReference type="ARBA" id="ARBA00006754"/>
    </source>
</evidence>
<gene>
    <name evidence="4" type="ORF">UFOPK1908_00526</name>
    <name evidence="5" type="ORF">UFOPK2282_00431</name>
    <name evidence="6" type="ORF">UFOPK3576_00412</name>
</gene>
<dbReference type="Gene3D" id="1.10.10.2840">
    <property type="entry name" value="PucR C-terminal helix-turn-helix domain"/>
    <property type="match status" value="1"/>
</dbReference>
<feature type="domain" description="CdaR GGDEF-like" evidence="3">
    <location>
        <begin position="159"/>
        <end position="270"/>
    </location>
</feature>
<reference evidence="6" key="1">
    <citation type="submission" date="2020-05" db="EMBL/GenBank/DDBJ databases">
        <authorList>
            <person name="Chiriac C."/>
            <person name="Salcher M."/>
            <person name="Ghai R."/>
            <person name="Kavagutti S V."/>
        </authorList>
    </citation>
    <scope>NUCLEOTIDE SEQUENCE</scope>
</reference>
<accession>A0A6J7G7R2</accession>
<dbReference type="AlphaFoldDB" id="A0A6J7G7R2"/>
<dbReference type="EMBL" id="CAEZWR010000035">
    <property type="protein sequence ID" value="CAB4659306.1"/>
    <property type="molecule type" value="Genomic_DNA"/>
</dbReference>
<proteinExistence type="inferred from homology"/>
<organism evidence="6">
    <name type="scientific">freshwater metagenome</name>
    <dbReference type="NCBI Taxonomy" id="449393"/>
    <lineage>
        <taxon>unclassified sequences</taxon>
        <taxon>metagenomes</taxon>
        <taxon>ecological metagenomes</taxon>
    </lineage>
</organism>
<dbReference type="Pfam" id="PF17853">
    <property type="entry name" value="GGDEF_2"/>
    <property type="match status" value="1"/>
</dbReference>
<dbReference type="InterPro" id="IPR051448">
    <property type="entry name" value="CdaR-like_regulators"/>
</dbReference>
<dbReference type="Pfam" id="PF13556">
    <property type="entry name" value="HTH_30"/>
    <property type="match status" value="1"/>
</dbReference>
<dbReference type="InterPro" id="IPR042070">
    <property type="entry name" value="PucR_C-HTH_sf"/>
</dbReference>
<evidence type="ECO:0000313" key="4">
    <source>
        <dbReference type="EMBL" id="CAB4617875.1"/>
    </source>
</evidence>
<dbReference type="EMBL" id="CAEZVB010000015">
    <property type="protein sequence ID" value="CAB4617875.1"/>
    <property type="molecule type" value="Genomic_DNA"/>
</dbReference>
<evidence type="ECO:0000313" key="6">
    <source>
        <dbReference type="EMBL" id="CAB4900083.1"/>
    </source>
</evidence>
<evidence type="ECO:0000259" key="3">
    <source>
        <dbReference type="Pfam" id="PF17853"/>
    </source>
</evidence>
<evidence type="ECO:0000313" key="5">
    <source>
        <dbReference type="EMBL" id="CAB4659306.1"/>
    </source>
</evidence>
<protein>
    <submittedName>
        <fullName evidence="6">Unannotated protein</fullName>
    </submittedName>
</protein>
<dbReference type="InterPro" id="IPR025736">
    <property type="entry name" value="PucR_C-HTH_dom"/>
</dbReference>
<comment type="similarity">
    <text evidence="1">Belongs to the CdaR family.</text>
</comment>
<sequence length="382" mass="41483">MSQQTLPASITQATGELTTAATLRMESEFPWYRELGARERSWVGMVAQAGITAFVEWYAHPERVEEITASVFSSAPRELARVVSLEQTVALMRTIINVVEETIEAIDDQQMRIPLREAVLRYSREIAFSAAGVYARAAEARGAWDARVEALVVDAFVRGDLDSTVLARVNALGWSAQGSVMLLAGAPPVGEPELALEVLRRAAANHGIDLITGIHGNVMLAIVGRVQDQARIARLLAVHFGPGPVIASEPLRNLDEVPDAARTTMRALTVASSWPAAPRPVVTTDLLPERALAGDLDAQAELIESVFTPLAAEPTLLETASTFLEISPTLEATARALFIHANTVRYRLRQITELTGYSPTQPRDAFALRLGLTYGRIQQSNS</sequence>
<dbReference type="EMBL" id="CAFBMO010000011">
    <property type="protein sequence ID" value="CAB4900083.1"/>
    <property type="molecule type" value="Genomic_DNA"/>
</dbReference>
<dbReference type="PANTHER" id="PTHR33744">
    <property type="entry name" value="CARBOHYDRATE DIACID REGULATOR"/>
    <property type="match status" value="1"/>
</dbReference>